<dbReference type="EMBL" id="CACVBM020001096">
    <property type="protein sequence ID" value="CAA7030625.1"/>
    <property type="molecule type" value="Genomic_DNA"/>
</dbReference>
<dbReference type="OrthoDB" id="10569080at2759"/>
<evidence type="ECO:0000259" key="1">
    <source>
        <dbReference type="Pfam" id="PF25210"/>
    </source>
</evidence>
<dbReference type="InterPro" id="IPR015915">
    <property type="entry name" value="Kelch-typ_b-propeller"/>
</dbReference>
<sequence length="118" mass="13453">MEDEEEEESSGRLLLPVSIQNSPPFEWSTLVAVGPYIYAISGSIEEAPFSKFPFPDVRTRTWLEAPRLRVAHDTNIEYHGKMYLPGKGENPESLNGIEVFDTKTQTWKPMPPNTNERD</sequence>
<accession>A0A6D2IRP9</accession>
<dbReference type="Gene3D" id="2.120.10.80">
    <property type="entry name" value="Kelch-type beta propeller"/>
    <property type="match status" value="1"/>
</dbReference>
<dbReference type="AlphaFoldDB" id="A0A6D2IRP9"/>
<dbReference type="PANTHER" id="PTHR24414">
    <property type="entry name" value="F-BOX/KELCH-REPEAT PROTEIN SKIP4"/>
    <property type="match status" value="1"/>
</dbReference>
<dbReference type="InterPro" id="IPR057499">
    <property type="entry name" value="Kelch_FKB95"/>
</dbReference>
<dbReference type="InterPro" id="IPR050354">
    <property type="entry name" value="F-box/kelch-repeat_ARATH"/>
</dbReference>
<dbReference type="SUPFAM" id="SSF117281">
    <property type="entry name" value="Kelch motif"/>
    <property type="match status" value="1"/>
</dbReference>
<dbReference type="PANTHER" id="PTHR24414:SF191">
    <property type="entry name" value="F-BOX DOMAIN-CONTAINING PROTEIN"/>
    <property type="match status" value="1"/>
</dbReference>
<evidence type="ECO:0000313" key="3">
    <source>
        <dbReference type="Proteomes" id="UP000467841"/>
    </source>
</evidence>
<organism evidence="2 3">
    <name type="scientific">Microthlaspi erraticum</name>
    <dbReference type="NCBI Taxonomy" id="1685480"/>
    <lineage>
        <taxon>Eukaryota</taxon>
        <taxon>Viridiplantae</taxon>
        <taxon>Streptophyta</taxon>
        <taxon>Embryophyta</taxon>
        <taxon>Tracheophyta</taxon>
        <taxon>Spermatophyta</taxon>
        <taxon>Magnoliopsida</taxon>
        <taxon>eudicotyledons</taxon>
        <taxon>Gunneridae</taxon>
        <taxon>Pentapetalae</taxon>
        <taxon>rosids</taxon>
        <taxon>malvids</taxon>
        <taxon>Brassicales</taxon>
        <taxon>Brassicaceae</taxon>
        <taxon>Coluteocarpeae</taxon>
        <taxon>Microthlaspi</taxon>
    </lineage>
</organism>
<reference evidence="2" key="1">
    <citation type="submission" date="2020-01" db="EMBL/GenBank/DDBJ databases">
        <authorList>
            <person name="Mishra B."/>
        </authorList>
    </citation>
    <scope>NUCLEOTIDE SEQUENCE [LARGE SCALE GENOMIC DNA]</scope>
</reference>
<keyword evidence="3" id="KW-1185">Reference proteome</keyword>
<dbReference type="Pfam" id="PF25210">
    <property type="entry name" value="Kelch_FKB95"/>
    <property type="match status" value="1"/>
</dbReference>
<gene>
    <name evidence="2" type="ORF">MERR_LOCUS17860</name>
</gene>
<dbReference type="Proteomes" id="UP000467841">
    <property type="component" value="Unassembled WGS sequence"/>
</dbReference>
<evidence type="ECO:0000313" key="2">
    <source>
        <dbReference type="EMBL" id="CAA7030625.1"/>
    </source>
</evidence>
<feature type="domain" description="FKB95-like N-terminal Kelch" evidence="1">
    <location>
        <begin position="5"/>
        <end position="116"/>
    </location>
</feature>
<name>A0A6D2IRP9_9BRAS</name>
<proteinExistence type="predicted"/>
<comment type="caution">
    <text evidence="2">The sequence shown here is derived from an EMBL/GenBank/DDBJ whole genome shotgun (WGS) entry which is preliminary data.</text>
</comment>
<protein>
    <recommendedName>
        <fullName evidence="1">FKB95-like N-terminal Kelch domain-containing protein</fullName>
    </recommendedName>
</protein>